<dbReference type="InterPro" id="IPR038116">
    <property type="entry name" value="TrpR-like_sf"/>
</dbReference>
<evidence type="ECO:0000313" key="9">
    <source>
        <dbReference type="EMBL" id="GAA4647741.1"/>
    </source>
</evidence>
<keyword evidence="3" id="KW-0963">Cytoplasm</keyword>
<comment type="similarity">
    <text evidence="2">Belongs to the TrpR family.</text>
</comment>
<dbReference type="Gene3D" id="1.10.1270.10">
    <property type="entry name" value="TrpR-like"/>
    <property type="match status" value="1"/>
</dbReference>
<evidence type="ECO:0000313" key="10">
    <source>
        <dbReference type="Proteomes" id="UP001500604"/>
    </source>
</evidence>
<evidence type="ECO:0000256" key="6">
    <source>
        <dbReference type="ARBA" id="ARBA00023125"/>
    </source>
</evidence>
<keyword evidence="4" id="KW-0678">Repressor</keyword>
<organism evidence="9 10">
    <name type="scientific">Kistimonas scapharcae</name>
    <dbReference type="NCBI Taxonomy" id="1036133"/>
    <lineage>
        <taxon>Bacteria</taxon>
        <taxon>Pseudomonadati</taxon>
        <taxon>Pseudomonadota</taxon>
        <taxon>Gammaproteobacteria</taxon>
        <taxon>Oceanospirillales</taxon>
        <taxon>Endozoicomonadaceae</taxon>
        <taxon>Kistimonas</taxon>
    </lineage>
</organism>
<dbReference type="EMBL" id="BAABFL010000001">
    <property type="protein sequence ID" value="GAA4647741.1"/>
    <property type="molecule type" value="Genomic_DNA"/>
</dbReference>
<dbReference type="NCBIfam" id="TIGR01321">
    <property type="entry name" value="TrpR"/>
    <property type="match status" value="1"/>
</dbReference>
<comment type="caution">
    <text evidence="9">The sequence shown here is derived from an EMBL/GenBank/DDBJ whole genome shotgun (WGS) entry which is preliminary data.</text>
</comment>
<protein>
    <recommendedName>
        <fullName evidence="8">Trp operon repressor</fullName>
    </recommendedName>
</protein>
<dbReference type="RefSeq" id="WP_345192544.1">
    <property type="nucleotide sequence ID" value="NZ_BAABFL010000001.1"/>
</dbReference>
<name>A0ABP8UV18_9GAMM</name>
<dbReference type="Pfam" id="PF01371">
    <property type="entry name" value="Trp_repressor"/>
    <property type="match status" value="1"/>
</dbReference>
<accession>A0ABP8UV18</accession>
<evidence type="ECO:0000256" key="1">
    <source>
        <dbReference type="ARBA" id="ARBA00004496"/>
    </source>
</evidence>
<evidence type="ECO:0000256" key="3">
    <source>
        <dbReference type="ARBA" id="ARBA00022490"/>
    </source>
</evidence>
<evidence type="ECO:0000256" key="2">
    <source>
        <dbReference type="ARBA" id="ARBA00007027"/>
    </source>
</evidence>
<gene>
    <name evidence="9" type="primary">trpR</name>
    <name evidence="9" type="ORF">GCM10023116_00030</name>
</gene>
<evidence type="ECO:0000256" key="8">
    <source>
        <dbReference type="NCBIfam" id="TIGR01321"/>
    </source>
</evidence>
<keyword evidence="6" id="KW-0238">DNA-binding</keyword>
<reference evidence="10" key="1">
    <citation type="journal article" date="2019" name="Int. J. Syst. Evol. Microbiol.">
        <title>The Global Catalogue of Microorganisms (GCM) 10K type strain sequencing project: providing services to taxonomists for standard genome sequencing and annotation.</title>
        <authorList>
            <consortium name="The Broad Institute Genomics Platform"/>
            <consortium name="The Broad Institute Genome Sequencing Center for Infectious Disease"/>
            <person name="Wu L."/>
            <person name="Ma J."/>
        </authorList>
    </citation>
    <scope>NUCLEOTIDE SEQUENCE [LARGE SCALE GENOMIC DNA]</scope>
    <source>
        <strain evidence="10">JCM 17805</strain>
    </source>
</reference>
<dbReference type="InterPro" id="IPR010921">
    <property type="entry name" value="Trp_repressor/repl_initiator"/>
</dbReference>
<dbReference type="Proteomes" id="UP001500604">
    <property type="component" value="Unassembled WGS sequence"/>
</dbReference>
<evidence type="ECO:0000256" key="4">
    <source>
        <dbReference type="ARBA" id="ARBA00022491"/>
    </source>
</evidence>
<dbReference type="InterPro" id="IPR013335">
    <property type="entry name" value="Trp_repress_bac"/>
</dbReference>
<keyword evidence="10" id="KW-1185">Reference proteome</keyword>
<dbReference type="PIRSF" id="PIRSF003196">
    <property type="entry name" value="Trp_repressor"/>
    <property type="match status" value="1"/>
</dbReference>
<comment type="subcellular location">
    <subcellularLocation>
        <location evidence="1">Cytoplasm</location>
    </subcellularLocation>
</comment>
<dbReference type="SUPFAM" id="SSF48295">
    <property type="entry name" value="TrpR-like"/>
    <property type="match status" value="1"/>
</dbReference>
<evidence type="ECO:0000256" key="7">
    <source>
        <dbReference type="ARBA" id="ARBA00023163"/>
    </source>
</evidence>
<keyword evidence="5" id="KW-0805">Transcription regulation</keyword>
<dbReference type="PANTHER" id="PTHR38025:SF1">
    <property type="entry name" value="TRP OPERON REPRESSOR"/>
    <property type="match status" value="1"/>
</dbReference>
<dbReference type="InterPro" id="IPR000831">
    <property type="entry name" value="Trp_repress"/>
</dbReference>
<keyword evidence="7" id="KW-0804">Transcription</keyword>
<proteinExistence type="inferred from homology"/>
<evidence type="ECO:0000256" key="5">
    <source>
        <dbReference type="ARBA" id="ARBA00023015"/>
    </source>
</evidence>
<dbReference type="PANTHER" id="PTHR38025">
    <property type="entry name" value="TRP OPERON REPRESSOR"/>
    <property type="match status" value="1"/>
</dbReference>
<sequence length="90" mass="10065">MFINLIQNATNREAIERLFKLMLTKDEHNAINGRVAIAKALIDGNESQREIATRLGVSIATVTRGSNNLKSMSDDERDFLIQAIQAVHNE</sequence>